<evidence type="ECO:0000313" key="2">
    <source>
        <dbReference type="Proteomes" id="UP001462502"/>
    </source>
</evidence>
<name>A0ABV0IZ08_9NEIS</name>
<evidence type="ECO:0008006" key="3">
    <source>
        <dbReference type="Google" id="ProtNLM"/>
    </source>
</evidence>
<reference evidence="1 2" key="1">
    <citation type="submission" date="2024-05" db="EMBL/GenBank/DDBJ databases">
        <authorList>
            <person name="De Oliveira J.P."/>
            <person name="Noriler S.A."/>
            <person name="De Oliveira A.G."/>
            <person name="Sipoli D.S."/>
        </authorList>
    </citation>
    <scope>NUCLEOTIDE SEQUENCE [LARGE SCALE GENOMIC DNA]</scope>
    <source>
        <strain evidence="1 2">LABIM192</strain>
    </source>
</reference>
<dbReference type="EMBL" id="JBDXMI010000001">
    <property type="protein sequence ID" value="MEO9386507.1"/>
    <property type="molecule type" value="Genomic_DNA"/>
</dbReference>
<evidence type="ECO:0000313" key="1">
    <source>
        <dbReference type="EMBL" id="MEO9386507.1"/>
    </source>
</evidence>
<proteinExistence type="predicted"/>
<dbReference type="RefSeq" id="WP_347950067.1">
    <property type="nucleotide sequence ID" value="NZ_JBDXMI010000001.1"/>
</dbReference>
<sequence length="86" mass="10228">SFPLFRSLRQLRRRTIRPGPEPVNTFCEKKRTFFDPPTQGIDLQEKRPKGIFMKTQNTYPWTVSKTVSVKQKPARIMDSSRFVYTY</sequence>
<gene>
    <name evidence="1" type="ORF">ABI908_20615</name>
</gene>
<organism evidence="1 2">
    <name type="scientific">Chromobacterium phragmitis</name>
    <dbReference type="NCBI Taxonomy" id="2202141"/>
    <lineage>
        <taxon>Bacteria</taxon>
        <taxon>Pseudomonadati</taxon>
        <taxon>Pseudomonadota</taxon>
        <taxon>Betaproteobacteria</taxon>
        <taxon>Neisseriales</taxon>
        <taxon>Chromobacteriaceae</taxon>
        <taxon>Chromobacterium</taxon>
    </lineage>
</organism>
<keyword evidence="2" id="KW-1185">Reference proteome</keyword>
<feature type="non-terminal residue" evidence="1">
    <location>
        <position position="1"/>
    </location>
</feature>
<protein>
    <recommendedName>
        <fullName evidence="3">RM45 protein</fullName>
    </recommendedName>
</protein>
<dbReference type="Proteomes" id="UP001462502">
    <property type="component" value="Unassembled WGS sequence"/>
</dbReference>
<comment type="caution">
    <text evidence="1">The sequence shown here is derived from an EMBL/GenBank/DDBJ whole genome shotgun (WGS) entry which is preliminary data.</text>
</comment>
<accession>A0ABV0IZ08</accession>